<proteinExistence type="predicted"/>
<protein>
    <recommendedName>
        <fullName evidence="4">C2H2-type domain-containing protein</fullName>
    </recommendedName>
</protein>
<reference evidence="2 3" key="1">
    <citation type="submission" date="2024-02" db="EMBL/GenBank/DDBJ databases">
        <authorList>
            <person name="Daric V."/>
            <person name="Darras S."/>
        </authorList>
    </citation>
    <scope>NUCLEOTIDE SEQUENCE [LARGE SCALE GENOMIC DNA]</scope>
</reference>
<evidence type="ECO:0008006" key="4">
    <source>
        <dbReference type="Google" id="ProtNLM"/>
    </source>
</evidence>
<feature type="region of interest" description="Disordered" evidence="1">
    <location>
        <begin position="37"/>
        <end position="57"/>
    </location>
</feature>
<keyword evidence="3" id="KW-1185">Reference proteome</keyword>
<organism evidence="2 3">
    <name type="scientific">Clavelina lepadiformis</name>
    <name type="common">Light-bulb sea squirt</name>
    <name type="synonym">Ascidia lepadiformis</name>
    <dbReference type="NCBI Taxonomy" id="159417"/>
    <lineage>
        <taxon>Eukaryota</taxon>
        <taxon>Metazoa</taxon>
        <taxon>Chordata</taxon>
        <taxon>Tunicata</taxon>
        <taxon>Ascidiacea</taxon>
        <taxon>Aplousobranchia</taxon>
        <taxon>Clavelinidae</taxon>
        <taxon>Clavelina</taxon>
    </lineage>
</organism>
<evidence type="ECO:0000256" key="1">
    <source>
        <dbReference type="SAM" id="MobiDB-lite"/>
    </source>
</evidence>
<evidence type="ECO:0000313" key="3">
    <source>
        <dbReference type="Proteomes" id="UP001642483"/>
    </source>
</evidence>
<comment type="caution">
    <text evidence="2">The sequence shown here is derived from an EMBL/GenBank/DDBJ whole genome shotgun (WGS) entry which is preliminary data.</text>
</comment>
<accession>A0ABP0GEF1</accession>
<sequence length="240" mass="26739">MEGFGSDLMNLLSTENTQQEAPSTSGTVRSTLNRLFGRSSNARSHQTQPYCRPSCTRTQKQPKEKTFTKVMCIVPELNQDKPPSAQQKLDLFKCGLGEKAVTFAALDTKEELDQKLKSAFPPLSECGGYCILVNSGKGLLNISFGPCEAMMLKKALGTGKVYLRPIQKNISLSSFENKSQNAEKCLTCGEVISLPEMQQHILEKHKVQMKFVTTSVHFYHMIYLTASKHSMVEHVSRAIK</sequence>
<gene>
    <name evidence="2" type="ORF">CVLEPA_LOCUS22759</name>
</gene>
<dbReference type="EMBL" id="CAWYQH010000114">
    <property type="protein sequence ID" value="CAK8690122.1"/>
    <property type="molecule type" value="Genomic_DNA"/>
</dbReference>
<evidence type="ECO:0000313" key="2">
    <source>
        <dbReference type="EMBL" id="CAK8690122.1"/>
    </source>
</evidence>
<dbReference type="Proteomes" id="UP001642483">
    <property type="component" value="Unassembled WGS sequence"/>
</dbReference>
<name>A0ABP0GEF1_CLALP</name>